<keyword evidence="3 4" id="KW-0732">Signal</keyword>
<dbReference type="GO" id="GO:0030288">
    <property type="term" value="C:outer membrane-bounded periplasmic space"/>
    <property type="evidence" value="ECO:0007669"/>
    <property type="project" value="InterPro"/>
</dbReference>
<keyword evidence="2" id="KW-0813">Transport</keyword>
<dbReference type="Pfam" id="PF03480">
    <property type="entry name" value="DctP"/>
    <property type="match status" value="1"/>
</dbReference>
<evidence type="ECO:0000313" key="6">
    <source>
        <dbReference type="Proteomes" id="UP000247978"/>
    </source>
</evidence>
<gene>
    <name evidence="5" type="ORF">DFR56_105211</name>
</gene>
<feature type="chain" id="PRO_5038617927" evidence="4">
    <location>
        <begin position="25"/>
        <end position="347"/>
    </location>
</feature>
<evidence type="ECO:0000313" key="5">
    <source>
        <dbReference type="EMBL" id="PXW87564.1"/>
    </source>
</evidence>
<evidence type="ECO:0000256" key="1">
    <source>
        <dbReference type="ARBA" id="ARBA00009023"/>
    </source>
</evidence>
<dbReference type="Proteomes" id="UP000247978">
    <property type="component" value="Unassembled WGS sequence"/>
</dbReference>
<dbReference type="NCBIfam" id="NF037995">
    <property type="entry name" value="TRAP_S1"/>
    <property type="match status" value="1"/>
</dbReference>
<dbReference type="AlphaFoldDB" id="A0A2V3W2Y9"/>
<dbReference type="OrthoDB" id="9776801at2"/>
<dbReference type="PROSITE" id="PS51257">
    <property type="entry name" value="PROKAR_LIPOPROTEIN"/>
    <property type="match status" value="1"/>
</dbReference>
<dbReference type="InterPro" id="IPR038404">
    <property type="entry name" value="TRAP_DctP_sf"/>
</dbReference>
<dbReference type="InterPro" id="IPR018389">
    <property type="entry name" value="DctP_fam"/>
</dbReference>
<dbReference type="NCBIfam" id="TIGR00787">
    <property type="entry name" value="dctP"/>
    <property type="match status" value="1"/>
</dbReference>
<comment type="caution">
    <text evidence="5">The sequence shown here is derived from an EMBL/GenBank/DDBJ whole genome shotgun (WGS) entry which is preliminary data.</text>
</comment>
<dbReference type="EMBL" id="QJJQ01000005">
    <property type="protein sequence ID" value="PXW87564.1"/>
    <property type="molecule type" value="Genomic_DNA"/>
</dbReference>
<proteinExistence type="inferred from homology"/>
<dbReference type="InterPro" id="IPR004682">
    <property type="entry name" value="TRAP_DctP"/>
</dbReference>
<accession>A0A2V3W2Y9</accession>
<dbReference type="PANTHER" id="PTHR33376">
    <property type="match status" value="1"/>
</dbReference>
<dbReference type="PANTHER" id="PTHR33376:SF7">
    <property type="entry name" value="C4-DICARBOXYLATE-BINDING PROTEIN DCTB"/>
    <property type="match status" value="1"/>
</dbReference>
<dbReference type="GO" id="GO:0055085">
    <property type="term" value="P:transmembrane transport"/>
    <property type="evidence" value="ECO:0007669"/>
    <property type="project" value="InterPro"/>
</dbReference>
<reference evidence="5 6" key="1">
    <citation type="submission" date="2018-05" db="EMBL/GenBank/DDBJ databases">
        <title>Genomic Encyclopedia of Type Strains, Phase IV (KMG-IV): sequencing the most valuable type-strain genomes for metagenomic binning, comparative biology and taxonomic classification.</title>
        <authorList>
            <person name="Goeker M."/>
        </authorList>
    </citation>
    <scope>NUCLEOTIDE SEQUENCE [LARGE SCALE GENOMIC DNA]</scope>
    <source>
        <strain evidence="5 6">DSM 28556</strain>
    </source>
</reference>
<evidence type="ECO:0000256" key="4">
    <source>
        <dbReference type="SAM" id="SignalP"/>
    </source>
</evidence>
<evidence type="ECO:0000256" key="3">
    <source>
        <dbReference type="ARBA" id="ARBA00022729"/>
    </source>
</evidence>
<comment type="similarity">
    <text evidence="1">Belongs to the bacterial solute-binding protein 7 family.</text>
</comment>
<dbReference type="Gene3D" id="3.40.190.170">
    <property type="entry name" value="Bacterial extracellular solute-binding protein, family 7"/>
    <property type="match status" value="1"/>
</dbReference>
<feature type="signal peptide" evidence="4">
    <location>
        <begin position="1"/>
        <end position="24"/>
    </location>
</feature>
<sequence>MKNKLTFIASILTMILLLVGCSTGNESEDGDNGEKEKGRKDKIVIKFSHVGTPASIKGMAADKFAELVDEKTDGAVEVEVFPSSQLYGDNDELDALISGNVQMINPSVSKLVKLDQRWQFADLPYIFEDSDHVHRFFESDLAKELLESEQLTNSGILGLTFWENGFKNFSNDKHVMTTPEDFKGMKFRAQAGNVLEAQFKMLSAGNTTVPWGETYSALQQGVADGAEATANMMDTASFHEVQDHLTLSEHGRVDYAVLVNKEFWEGIPDDLRGKVHEALIEATEYEWGIAKEFNDESLENLKNGGMEVTELSEDEKSKIKEALQPVYDQFRDKITPELIDGISELSK</sequence>
<name>A0A2V3W2Y9_9BACI</name>
<evidence type="ECO:0000256" key="2">
    <source>
        <dbReference type="ARBA" id="ARBA00022448"/>
    </source>
</evidence>
<keyword evidence="6" id="KW-1185">Reference proteome</keyword>
<organism evidence="5 6">
    <name type="scientific">Pseudogracilibacillus auburnensis</name>
    <dbReference type="NCBI Taxonomy" id="1494959"/>
    <lineage>
        <taxon>Bacteria</taxon>
        <taxon>Bacillati</taxon>
        <taxon>Bacillota</taxon>
        <taxon>Bacilli</taxon>
        <taxon>Bacillales</taxon>
        <taxon>Bacillaceae</taxon>
        <taxon>Pseudogracilibacillus</taxon>
    </lineage>
</organism>
<protein>
    <submittedName>
        <fullName evidence="5">C4-dicarboxylate-binding protein DctP</fullName>
    </submittedName>
</protein>
<dbReference type="PIRSF" id="PIRSF006470">
    <property type="entry name" value="DctB"/>
    <property type="match status" value="1"/>
</dbReference>
<dbReference type="RefSeq" id="WP_110395147.1">
    <property type="nucleotide sequence ID" value="NZ_JADIJL010000003.1"/>
</dbReference>